<feature type="compositionally biased region" description="Basic and acidic residues" evidence="1">
    <location>
        <begin position="1"/>
        <end position="39"/>
    </location>
</feature>
<feature type="region of interest" description="Disordered" evidence="1">
    <location>
        <begin position="1"/>
        <end position="41"/>
    </location>
</feature>
<dbReference type="AlphaFoldDB" id="A0A7J7JKD1"/>
<accession>A0A7J7JKD1</accession>
<proteinExistence type="predicted"/>
<keyword evidence="3" id="KW-1185">Reference proteome</keyword>
<dbReference type="EMBL" id="VXIV02002207">
    <property type="protein sequence ID" value="KAF6026770.1"/>
    <property type="molecule type" value="Genomic_DNA"/>
</dbReference>
<sequence>MPETSQKEELKQRLLEKFESHQTDVDKSTSEKSKVDVNSKGHTTPITTLVLKGIKPMQQQNDFNSRDHRKAAKAKCKAEIRKMLSEMDSSSDEDSSGVNKCLGVTACKSALAAFLLIVPPTPSQAFMS</sequence>
<comment type="caution">
    <text evidence="2">The sequence shown here is derived from an EMBL/GenBank/DDBJ whole genome shotgun (WGS) entry which is preliminary data.</text>
</comment>
<evidence type="ECO:0000256" key="1">
    <source>
        <dbReference type="SAM" id="MobiDB-lite"/>
    </source>
</evidence>
<evidence type="ECO:0000313" key="3">
    <source>
        <dbReference type="Proteomes" id="UP000593567"/>
    </source>
</evidence>
<name>A0A7J7JKD1_BUGNE</name>
<gene>
    <name evidence="2" type="ORF">EB796_014918</name>
</gene>
<evidence type="ECO:0000313" key="2">
    <source>
        <dbReference type="EMBL" id="KAF6026770.1"/>
    </source>
</evidence>
<dbReference type="Proteomes" id="UP000593567">
    <property type="component" value="Unassembled WGS sequence"/>
</dbReference>
<protein>
    <submittedName>
        <fullName evidence="2">Uncharacterized protein</fullName>
    </submittedName>
</protein>
<organism evidence="2 3">
    <name type="scientific">Bugula neritina</name>
    <name type="common">Brown bryozoan</name>
    <name type="synonym">Sertularia neritina</name>
    <dbReference type="NCBI Taxonomy" id="10212"/>
    <lineage>
        <taxon>Eukaryota</taxon>
        <taxon>Metazoa</taxon>
        <taxon>Spiralia</taxon>
        <taxon>Lophotrochozoa</taxon>
        <taxon>Bryozoa</taxon>
        <taxon>Gymnolaemata</taxon>
        <taxon>Cheilostomatida</taxon>
        <taxon>Flustrina</taxon>
        <taxon>Buguloidea</taxon>
        <taxon>Bugulidae</taxon>
        <taxon>Bugula</taxon>
    </lineage>
</organism>
<reference evidence="2" key="1">
    <citation type="submission" date="2020-06" db="EMBL/GenBank/DDBJ databases">
        <title>Draft genome of Bugula neritina, a colonial animal packing powerful symbionts and potential medicines.</title>
        <authorList>
            <person name="Rayko M."/>
        </authorList>
    </citation>
    <scope>NUCLEOTIDE SEQUENCE [LARGE SCALE GENOMIC DNA]</scope>
    <source>
        <strain evidence="2">Kwan_BN1</strain>
    </source>
</reference>